<comment type="pathway">
    <text evidence="1">Cell wall biogenesis; cell wall polysaccharide biosynthesis.</text>
</comment>
<dbReference type="AlphaFoldDB" id="A0A7K0J4K6"/>
<comment type="similarity">
    <text evidence="2">Belongs to the glycosyltransferase 2 family.</text>
</comment>
<evidence type="ECO:0000256" key="4">
    <source>
        <dbReference type="ARBA" id="ARBA00022679"/>
    </source>
</evidence>
<dbReference type="Gene3D" id="3.90.550.10">
    <property type="entry name" value="Spore Coat Polysaccharide Biosynthesis Protein SpsA, Chain A"/>
    <property type="match status" value="1"/>
</dbReference>
<keyword evidence="3" id="KW-0328">Glycosyltransferase</keyword>
<keyword evidence="7" id="KW-1185">Reference proteome</keyword>
<proteinExistence type="inferred from homology"/>
<dbReference type="PANTHER" id="PTHR43179:SF12">
    <property type="entry name" value="GALACTOFURANOSYLTRANSFERASE GLFT2"/>
    <property type="match status" value="1"/>
</dbReference>
<dbReference type="Proteomes" id="UP000466104">
    <property type="component" value="Unassembled WGS sequence"/>
</dbReference>
<evidence type="ECO:0000313" key="7">
    <source>
        <dbReference type="Proteomes" id="UP000466104"/>
    </source>
</evidence>
<name>A0A7K0J4K6_9ACTN</name>
<feature type="domain" description="Glycosyltransferase 2-like" evidence="5">
    <location>
        <begin position="8"/>
        <end position="153"/>
    </location>
</feature>
<dbReference type="InterPro" id="IPR029044">
    <property type="entry name" value="Nucleotide-diphossugar_trans"/>
</dbReference>
<accession>A0A7K0J4K6</accession>
<evidence type="ECO:0000256" key="3">
    <source>
        <dbReference type="ARBA" id="ARBA00022676"/>
    </source>
</evidence>
<dbReference type="RefSeq" id="WP_154561473.1">
    <property type="nucleotide sequence ID" value="NZ_VUMG01000001.1"/>
</dbReference>
<dbReference type="GO" id="GO:0016757">
    <property type="term" value="F:glycosyltransferase activity"/>
    <property type="evidence" value="ECO:0007669"/>
    <property type="project" value="UniProtKB-KW"/>
</dbReference>
<gene>
    <name evidence="6" type="ORF">FYJ43_02020</name>
</gene>
<dbReference type="SUPFAM" id="SSF53448">
    <property type="entry name" value="Nucleotide-diphospho-sugar transferases"/>
    <property type="match status" value="1"/>
</dbReference>
<evidence type="ECO:0000256" key="2">
    <source>
        <dbReference type="ARBA" id="ARBA00006739"/>
    </source>
</evidence>
<organism evidence="6 7">
    <name type="scientific">Cutibacterium porci</name>
    <dbReference type="NCBI Taxonomy" id="2605781"/>
    <lineage>
        <taxon>Bacteria</taxon>
        <taxon>Bacillati</taxon>
        <taxon>Actinomycetota</taxon>
        <taxon>Actinomycetes</taxon>
        <taxon>Propionibacteriales</taxon>
        <taxon>Propionibacteriaceae</taxon>
        <taxon>Cutibacterium</taxon>
    </lineage>
</organism>
<dbReference type="InterPro" id="IPR001173">
    <property type="entry name" value="Glyco_trans_2-like"/>
</dbReference>
<keyword evidence="4 6" id="KW-0808">Transferase</keyword>
<dbReference type="PANTHER" id="PTHR43179">
    <property type="entry name" value="RHAMNOSYLTRANSFERASE WBBL"/>
    <property type="match status" value="1"/>
</dbReference>
<dbReference type="EMBL" id="VUMG01000001">
    <property type="protein sequence ID" value="MSS44852.1"/>
    <property type="molecule type" value="Genomic_DNA"/>
</dbReference>
<evidence type="ECO:0000256" key="1">
    <source>
        <dbReference type="ARBA" id="ARBA00004776"/>
    </source>
</evidence>
<sequence>MNDEHRVSVVIPHYGDPFQTLRLISQLRHQDTRLEIIVSDDASPSPFPKGEGYRVVRRDHNGGFGSAVNSGAASATGELLLILNSDLSLSPTFIGELLRASQPYMPAVVSPRVVEHDRPNYTARHWPKNRHHVWEWMTPFARIRHTRLWHRLVGHDLAAYEAITARHVDWVMGACMLIPRSAFTEVGGFDERFFMNSEEVDLQRRLTAIGVSSIYIPGVSVEHAAGGSTPSDRRRSWVTDSRFQYAHKWGGARRLRVLLMAATEVNFVWNLSRQIRRVKDVDARAISAYERRLIAHAWHVRVGKSHDSQ</sequence>
<evidence type="ECO:0000259" key="5">
    <source>
        <dbReference type="Pfam" id="PF00535"/>
    </source>
</evidence>
<reference evidence="6 7" key="1">
    <citation type="submission" date="2019-08" db="EMBL/GenBank/DDBJ databases">
        <title>In-depth cultivation of the pig gut microbiome towards novel bacterial diversity and tailored functional studies.</title>
        <authorList>
            <person name="Wylensek D."/>
            <person name="Hitch T.C.A."/>
            <person name="Clavel T."/>
        </authorList>
    </citation>
    <scope>NUCLEOTIDE SEQUENCE [LARGE SCALE GENOMIC DNA]</scope>
    <source>
        <strain evidence="6 7">WCA-380-WT-3A</strain>
    </source>
</reference>
<dbReference type="Pfam" id="PF00535">
    <property type="entry name" value="Glycos_transf_2"/>
    <property type="match status" value="1"/>
</dbReference>
<comment type="caution">
    <text evidence="6">The sequence shown here is derived from an EMBL/GenBank/DDBJ whole genome shotgun (WGS) entry which is preliminary data.</text>
</comment>
<evidence type="ECO:0000313" key="6">
    <source>
        <dbReference type="EMBL" id="MSS44852.1"/>
    </source>
</evidence>
<protein>
    <submittedName>
        <fullName evidence="6">Glycosyltransferase family 2 protein</fullName>
    </submittedName>
</protein>